<evidence type="ECO:0000313" key="2">
    <source>
        <dbReference type="EMBL" id="KMS96417.1"/>
    </source>
</evidence>
<keyword evidence="3" id="KW-1185">Reference proteome</keyword>
<feature type="compositionally biased region" description="Gly residues" evidence="1">
    <location>
        <begin position="128"/>
        <end position="138"/>
    </location>
</feature>
<feature type="region of interest" description="Disordered" evidence="1">
    <location>
        <begin position="89"/>
        <end position="204"/>
    </location>
</feature>
<feature type="compositionally biased region" description="Basic and acidic residues" evidence="1">
    <location>
        <begin position="479"/>
        <end position="495"/>
    </location>
</feature>
<feature type="compositionally biased region" description="Polar residues" evidence="1">
    <location>
        <begin position="195"/>
        <end position="204"/>
    </location>
</feature>
<feature type="compositionally biased region" description="Polar residues" evidence="1">
    <location>
        <begin position="467"/>
        <end position="478"/>
    </location>
</feature>
<evidence type="ECO:0008006" key="4">
    <source>
        <dbReference type="Google" id="ProtNLM"/>
    </source>
</evidence>
<dbReference type="PANTHER" id="PTHR47877">
    <property type="entry name" value="LATE EMBRYOGENESIS ABUNDANT DOMAIN-CONTAINING PROTEIN / LEA DOMAIN-CONTAINING PROTEIN"/>
    <property type="match status" value="1"/>
</dbReference>
<protein>
    <recommendedName>
        <fullName evidence="4">Seed biotin-containing protein SBP65-like</fullName>
    </recommendedName>
</protein>
<name>A0A0J8B981_BETVV</name>
<dbReference type="Gramene" id="KMS96417">
    <property type="protein sequence ID" value="KMS96417"/>
    <property type="gene ID" value="BVRB_9g225180"/>
</dbReference>
<proteinExistence type="predicted"/>
<dbReference type="PANTHER" id="PTHR47877:SF3">
    <property type="entry name" value="LATE EMBRYOGENESIS ABUNDANT DOMAIN-CONTAINING PROTEIN _ LEA DOMAIN-CONTAINING PROTEIN"/>
    <property type="match status" value="1"/>
</dbReference>
<dbReference type="GO" id="GO:0009631">
    <property type="term" value="P:cold acclimation"/>
    <property type="evidence" value="ECO:0007669"/>
    <property type="project" value="TreeGrafter"/>
</dbReference>
<dbReference type="OrthoDB" id="1907061at2759"/>
<dbReference type="AlphaFoldDB" id="A0A0J8B981"/>
<sequence>MHVEKDIVPKITTQFEELASKATDTAIAAAASVDADRRNAGAGIRHTTVVIGVDQGGGVGGGGAQQMMRASGKGTAGSQFESISDKVGGLEFGSGIDQRGTSNKEREKKAYEEAIRETSHGGAKQVQHGGGGGEGGKGSTTVGKFEMKEEKERGRHGDKGSMERQGRGEEMKGGTERQHHQEEKQEMPSLEEISNYRQTAQQNSLETIQAAQERYGKAKEQAANAAWEAKEAAKHGLGAAANKTSELGSKAQEKARAGVGATTQFISEKSRPVAETASEKAQQAKEAISTAGQKSMDYTSEKAAQAKDTTVSSTKTVAGYMGEKAVAAKDVAVQTGKTAAQYAGKVAEEVKDQAVVAGWGAAHYTTEVAVEATKKAGGVVGKAKDVMATAAHKATELAEKPVAIARDVAVDTGEKVADYTARKKMEAEKYKEEKHTQYEAGESQPSYEEGITGKMKAGMEKGRESMKSSQGEHVTQTFHEGKDTVKERTNEKDEMSEQGEMLIEKGEGLLGAIGETIVEIAQHTTNLVAGAGPQAEAKEKVEHQDS</sequence>
<dbReference type="eggNOG" id="ENOG502RZ8A">
    <property type="taxonomic scope" value="Eukaryota"/>
</dbReference>
<feature type="compositionally biased region" description="Basic and acidic residues" evidence="1">
    <location>
        <begin position="457"/>
        <end position="466"/>
    </location>
</feature>
<dbReference type="GO" id="GO:0005829">
    <property type="term" value="C:cytosol"/>
    <property type="evidence" value="ECO:0007669"/>
    <property type="project" value="TreeGrafter"/>
</dbReference>
<organism evidence="2 3">
    <name type="scientific">Beta vulgaris subsp. vulgaris</name>
    <name type="common">Beet</name>
    <dbReference type="NCBI Taxonomy" id="3555"/>
    <lineage>
        <taxon>Eukaryota</taxon>
        <taxon>Viridiplantae</taxon>
        <taxon>Streptophyta</taxon>
        <taxon>Embryophyta</taxon>
        <taxon>Tracheophyta</taxon>
        <taxon>Spermatophyta</taxon>
        <taxon>Magnoliopsida</taxon>
        <taxon>eudicotyledons</taxon>
        <taxon>Gunneridae</taxon>
        <taxon>Pentapetalae</taxon>
        <taxon>Caryophyllales</taxon>
        <taxon>Chenopodiaceae</taxon>
        <taxon>Betoideae</taxon>
        <taxon>Beta</taxon>
    </lineage>
</organism>
<dbReference type="EMBL" id="KQ090379">
    <property type="protein sequence ID" value="KMS96417.1"/>
    <property type="molecule type" value="Genomic_DNA"/>
</dbReference>
<evidence type="ECO:0000313" key="3">
    <source>
        <dbReference type="Proteomes" id="UP000035740"/>
    </source>
</evidence>
<reference evidence="2 3" key="1">
    <citation type="journal article" date="2014" name="Nature">
        <title>The genome of the recently domesticated crop plant sugar beet (Beta vulgaris).</title>
        <authorList>
            <person name="Dohm J.C."/>
            <person name="Minoche A.E."/>
            <person name="Holtgrawe D."/>
            <person name="Capella-Gutierrez S."/>
            <person name="Zakrzewski F."/>
            <person name="Tafer H."/>
            <person name="Rupp O."/>
            <person name="Sorensen T.R."/>
            <person name="Stracke R."/>
            <person name="Reinhardt R."/>
            <person name="Goesmann A."/>
            <person name="Kraft T."/>
            <person name="Schulz B."/>
            <person name="Stadler P.F."/>
            <person name="Schmidt T."/>
            <person name="Gabaldon T."/>
            <person name="Lehrach H."/>
            <person name="Weisshaar B."/>
            <person name="Himmelbauer H."/>
        </authorList>
    </citation>
    <scope>NUCLEOTIDE SEQUENCE [LARGE SCALE GENOMIC DNA]</scope>
    <source>
        <tissue evidence="2">Taproot</tissue>
    </source>
</reference>
<dbReference type="OMA" id="TADTAHK"/>
<evidence type="ECO:0000256" key="1">
    <source>
        <dbReference type="SAM" id="MobiDB-lite"/>
    </source>
</evidence>
<dbReference type="Proteomes" id="UP000035740">
    <property type="component" value="Unassembled WGS sequence"/>
</dbReference>
<feature type="compositionally biased region" description="Basic and acidic residues" evidence="1">
    <location>
        <begin position="102"/>
        <end position="119"/>
    </location>
</feature>
<feature type="compositionally biased region" description="Basic and acidic residues" evidence="1">
    <location>
        <begin position="145"/>
        <end position="186"/>
    </location>
</feature>
<accession>A0A0J8B981</accession>
<feature type="region of interest" description="Disordered" evidence="1">
    <location>
        <begin position="244"/>
        <end position="313"/>
    </location>
</feature>
<gene>
    <name evidence="2" type="ORF">BVRB_9g225180</name>
</gene>
<feature type="region of interest" description="Disordered" evidence="1">
    <location>
        <begin position="431"/>
        <end position="498"/>
    </location>
</feature>